<keyword evidence="3" id="KW-1185">Reference proteome</keyword>
<gene>
    <name evidence="2" type="ORF">EPI10_030346</name>
</gene>
<organism evidence="2 3">
    <name type="scientific">Gossypium australe</name>
    <dbReference type="NCBI Taxonomy" id="47621"/>
    <lineage>
        <taxon>Eukaryota</taxon>
        <taxon>Viridiplantae</taxon>
        <taxon>Streptophyta</taxon>
        <taxon>Embryophyta</taxon>
        <taxon>Tracheophyta</taxon>
        <taxon>Spermatophyta</taxon>
        <taxon>Magnoliopsida</taxon>
        <taxon>eudicotyledons</taxon>
        <taxon>Gunneridae</taxon>
        <taxon>Pentapetalae</taxon>
        <taxon>rosids</taxon>
        <taxon>malvids</taxon>
        <taxon>Malvales</taxon>
        <taxon>Malvaceae</taxon>
        <taxon>Malvoideae</taxon>
        <taxon>Gossypium</taxon>
    </lineage>
</organism>
<dbReference type="PANTHER" id="PTHR48203">
    <property type="entry name" value="BNAC01G40110D PROTEIN"/>
    <property type="match status" value="1"/>
</dbReference>
<proteinExistence type="predicted"/>
<dbReference type="CDD" id="cd02537">
    <property type="entry name" value="GT8_Glycogenin"/>
    <property type="match status" value="1"/>
</dbReference>
<sequence length="1162" mass="130847">MIAQRLQQEVNQEKDMLGCECFCWHHKHSDYDEFTPLPQPQPFSLPSPIPDWPPGQGFATGKINLGELEVVKITKFESVWSCNSLHGKAKGATFYKPVGIPDGFFCLGYYCQPNDQPLQGYVLVAREREGSTPEVYRDYDSDSDFPALKKPVNYSLIWSSDLDRNGCGFFWLPNAPMGYKTMGILVTDTPEEPDGDEVRCVREDLTETCEIKDTIHVASAEPFQVWNTRPCKRGMCCKGVSVGTFFCSTYFVSENEELEIACLKNLDPTLHAMPDLNQIHALINHYGATVFFHPDEDCLPSSVQWFFKNGALLYEDGELKGKSIDYWGSNLPSGGTNDGAFWIDLPGDNNGRDNVKKGNLESAELYVHVKPAVGGTFTDIVMWIFCPFNGPANLKIGLMNIQMNKLGQHVSDWEHFTLRISNFTGELWQVYFSQHSGGEWVDAFDLEYIEGNKPIVYSSRHGHASFPHPGTYIQGSVKLGIGIRNDAARSKYFVDSSTRYKIIAAEYLGDGVVTEPCWLNYMREWGPTIVYDSRSELDRIINMLPFFVRFSVENIFDLFPTELYGEEGPTGPKEKDNWEGDERWHLCMLKVVSDAPRALNLVQHIDKEAALGVKAQSSSKEAYVTLLYGDEFLLGVRVLGKSIRDTGSTKDMVVLVSDGVSDYAKKLLKADGWIVEMISLLANPNQVRPKRFWGVYTKLKIFNMTNYKKGYSLEFTKSVVLSISMFLLVDCIVSHLEFAFVVVYLDADTIVVKSIEDLFKCQKFCANLKHSERLNSGVMVVEPSEAVFNDMMSKVNTLPSYTGGDQGFLNSYYSDFPNAHVFDPNIPEEVLKSRPAPEMERLSTLYNADVGLYMLANKWMVDESELRVIHYTLGPLKPWDWWTSWLLKPVDVWQNVREQLKESLPGTGGGKNPNDELLIKFLFLLPFCALLFCFYRSFVQTGGSVCRTSICNQIRHFYHIIRSSGTVAYTSVSSSSTINANSQFPNSAQNKVPAYLGAISVFVCFMAAVVSLGISISIVPRQVMPWTGLLLMYEWTFSIFFLSFGAFLHLIYLWGKREPGPVSSRMDPIDSDSRKGYRQASSCDIVTWYYGLGMAFLAIAAPSLPCIFGITALFMRLGLMVVGGLILAAFMTYASEHLAIRSFLKGLEDRNTTRSRSACFLC</sequence>
<dbReference type="EMBL" id="SMMG02000001">
    <property type="protein sequence ID" value="KAA3486435.1"/>
    <property type="molecule type" value="Genomic_DNA"/>
</dbReference>
<keyword evidence="1" id="KW-0812">Transmembrane</keyword>
<comment type="caution">
    <text evidence="2">The sequence shown here is derived from an EMBL/GenBank/DDBJ whole genome shotgun (WGS) entry which is preliminary data.</text>
</comment>
<dbReference type="InterPro" id="IPR009291">
    <property type="entry name" value="Vps62"/>
</dbReference>
<keyword evidence="1" id="KW-1133">Transmembrane helix</keyword>
<feature type="transmembrane region" description="Helical" evidence="1">
    <location>
        <begin position="1117"/>
        <end position="1135"/>
    </location>
</feature>
<dbReference type="Pfam" id="PF06101">
    <property type="entry name" value="Vps62"/>
    <property type="match status" value="1"/>
</dbReference>
<dbReference type="GO" id="GO:0016740">
    <property type="term" value="F:transferase activity"/>
    <property type="evidence" value="ECO:0007669"/>
    <property type="project" value="UniProtKB-KW"/>
</dbReference>
<feature type="transmembrane region" description="Helical" evidence="1">
    <location>
        <begin position="1088"/>
        <end position="1110"/>
    </location>
</feature>
<accession>A0A5B6X083</accession>
<dbReference type="AlphaFoldDB" id="A0A5B6X083"/>
<dbReference type="SUPFAM" id="SSF53448">
    <property type="entry name" value="Nucleotide-diphospho-sugar transferases"/>
    <property type="match status" value="1"/>
</dbReference>
<evidence type="ECO:0000313" key="3">
    <source>
        <dbReference type="Proteomes" id="UP000325315"/>
    </source>
</evidence>
<protein>
    <submittedName>
        <fullName evidence="2">Inositol phosphorylceramide glucuronosyltransferase 1</fullName>
    </submittedName>
</protein>
<keyword evidence="1" id="KW-0472">Membrane</keyword>
<evidence type="ECO:0000313" key="2">
    <source>
        <dbReference type="EMBL" id="KAA3486435.1"/>
    </source>
</evidence>
<reference evidence="3" key="1">
    <citation type="journal article" date="2019" name="Plant Biotechnol. J.">
        <title>Genome sequencing of the Australian wild diploid species Gossypium australe highlights disease resistance and delayed gland morphogenesis.</title>
        <authorList>
            <person name="Cai Y."/>
            <person name="Cai X."/>
            <person name="Wang Q."/>
            <person name="Wang P."/>
            <person name="Zhang Y."/>
            <person name="Cai C."/>
            <person name="Xu Y."/>
            <person name="Wang K."/>
            <person name="Zhou Z."/>
            <person name="Wang C."/>
            <person name="Geng S."/>
            <person name="Li B."/>
            <person name="Dong Q."/>
            <person name="Hou Y."/>
            <person name="Wang H."/>
            <person name="Ai P."/>
            <person name="Liu Z."/>
            <person name="Yi F."/>
            <person name="Sun M."/>
            <person name="An G."/>
            <person name="Cheng J."/>
            <person name="Zhang Y."/>
            <person name="Shi Q."/>
            <person name="Xie Y."/>
            <person name="Shi X."/>
            <person name="Chang Y."/>
            <person name="Huang F."/>
            <person name="Chen Y."/>
            <person name="Hong S."/>
            <person name="Mi L."/>
            <person name="Sun Q."/>
            <person name="Zhang L."/>
            <person name="Zhou B."/>
            <person name="Peng R."/>
            <person name="Zhang X."/>
            <person name="Liu F."/>
        </authorList>
    </citation>
    <scope>NUCLEOTIDE SEQUENCE [LARGE SCALE GENOMIC DNA]</scope>
    <source>
        <strain evidence="3">cv. PA1801</strain>
    </source>
</reference>
<dbReference type="InterPro" id="IPR029044">
    <property type="entry name" value="Nucleotide-diphossugar_trans"/>
</dbReference>
<dbReference type="Proteomes" id="UP000325315">
    <property type="component" value="Unassembled WGS sequence"/>
</dbReference>
<feature type="transmembrane region" description="Helical" evidence="1">
    <location>
        <begin position="1031"/>
        <end position="1054"/>
    </location>
</feature>
<evidence type="ECO:0000256" key="1">
    <source>
        <dbReference type="SAM" id="Phobius"/>
    </source>
</evidence>
<dbReference type="PANTHER" id="PTHR48203:SF3">
    <property type="entry name" value="VACUOLAR PROTEIN SORTING-ASSOCIATED PROTEIN 62"/>
    <property type="match status" value="1"/>
</dbReference>
<dbReference type="Gene3D" id="3.90.550.10">
    <property type="entry name" value="Spore Coat Polysaccharide Biosynthesis Protein SpsA, Chain A"/>
    <property type="match status" value="1"/>
</dbReference>
<keyword evidence="2" id="KW-0808">Transferase</keyword>
<feature type="transmembrane region" description="Helical" evidence="1">
    <location>
        <begin position="917"/>
        <end position="938"/>
    </location>
</feature>
<feature type="transmembrane region" description="Helical" evidence="1">
    <location>
        <begin position="994"/>
        <end position="1019"/>
    </location>
</feature>
<dbReference type="OrthoDB" id="188042at2759"/>
<name>A0A5B6X083_9ROSI</name>